<dbReference type="Pfam" id="PF11051">
    <property type="entry name" value="Mannosyl_trans3"/>
    <property type="match status" value="2"/>
</dbReference>
<keyword evidence="5" id="KW-0812">Transmembrane</keyword>
<dbReference type="PANTHER" id="PTHR31646">
    <property type="entry name" value="ALPHA-1,2-MANNOSYLTRANSFERASE MNN2"/>
    <property type="match status" value="1"/>
</dbReference>
<evidence type="ECO:0000256" key="3">
    <source>
        <dbReference type="ARBA" id="ARBA00009105"/>
    </source>
</evidence>
<dbReference type="InterPro" id="IPR029044">
    <property type="entry name" value="Nucleotide-diphossugar_trans"/>
</dbReference>
<reference evidence="11 12" key="2">
    <citation type="journal article" date="2012" name="PLoS Pathog.">
        <title>Diverse lifestyles and strategies of plant pathogenesis encoded in the genomes of eighteen Dothideomycetes fungi.</title>
        <authorList>
            <person name="Ohm R.A."/>
            <person name="Feau N."/>
            <person name="Henrissat B."/>
            <person name="Schoch C.L."/>
            <person name="Horwitz B.A."/>
            <person name="Barry K.W."/>
            <person name="Condon B.J."/>
            <person name="Copeland A.C."/>
            <person name="Dhillon B."/>
            <person name="Glaser F."/>
            <person name="Hesse C.N."/>
            <person name="Kosti I."/>
            <person name="LaButti K."/>
            <person name="Lindquist E.A."/>
            <person name="Lucas S."/>
            <person name="Salamov A.A."/>
            <person name="Bradshaw R.E."/>
            <person name="Ciuffetti L."/>
            <person name="Hamelin R.C."/>
            <person name="Kema G.H.J."/>
            <person name="Lawrence C."/>
            <person name="Scott J.A."/>
            <person name="Spatafora J.W."/>
            <person name="Turgeon B.G."/>
            <person name="de Wit P.J.G.M."/>
            <person name="Zhong S."/>
            <person name="Goodwin S.B."/>
            <person name="Grigoriev I.V."/>
        </authorList>
    </citation>
    <scope>NUCLEOTIDE SEQUENCE [LARGE SCALE GENOMIC DNA]</scope>
    <source>
        <strain evidence="12">NZE10 / CBS 128990</strain>
    </source>
</reference>
<reference evidence="12" key="1">
    <citation type="journal article" date="2012" name="PLoS Genet.">
        <title>The genomes of the fungal plant pathogens Cladosporium fulvum and Dothistroma septosporum reveal adaptation to different hosts and lifestyles but also signatures of common ancestry.</title>
        <authorList>
            <person name="de Wit P.J.G.M."/>
            <person name="van der Burgt A."/>
            <person name="Oekmen B."/>
            <person name="Stergiopoulos I."/>
            <person name="Abd-Elsalam K.A."/>
            <person name="Aerts A.L."/>
            <person name="Bahkali A.H."/>
            <person name="Beenen H.G."/>
            <person name="Chettri P."/>
            <person name="Cox M.P."/>
            <person name="Datema E."/>
            <person name="de Vries R.P."/>
            <person name="Dhillon B."/>
            <person name="Ganley A.R."/>
            <person name="Griffiths S.A."/>
            <person name="Guo Y."/>
            <person name="Hamelin R.C."/>
            <person name="Henrissat B."/>
            <person name="Kabir M.S."/>
            <person name="Jashni M.K."/>
            <person name="Kema G."/>
            <person name="Klaubauf S."/>
            <person name="Lapidus A."/>
            <person name="Levasseur A."/>
            <person name="Lindquist E."/>
            <person name="Mehrabi R."/>
            <person name="Ohm R.A."/>
            <person name="Owen T.J."/>
            <person name="Salamov A."/>
            <person name="Schwelm A."/>
            <person name="Schijlen E."/>
            <person name="Sun H."/>
            <person name="van den Burg H.A."/>
            <person name="van Ham R.C.H.J."/>
            <person name="Zhang S."/>
            <person name="Goodwin S.B."/>
            <person name="Grigoriev I.V."/>
            <person name="Collemare J."/>
            <person name="Bradshaw R.E."/>
        </authorList>
    </citation>
    <scope>NUCLEOTIDE SEQUENCE [LARGE SCALE GENOMIC DNA]</scope>
    <source>
        <strain evidence="12">NZE10 / CBS 128990</strain>
    </source>
</reference>
<dbReference type="Proteomes" id="UP000016933">
    <property type="component" value="Unassembled WGS sequence"/>
</dbReference>
<dbReference type="SUPFAM" id="SSF53448">
    <property type="entry name" value="Nucleotide-diphospho-sugar transferases"/>
    <property type="match status" value="1"/>
</dbReference>
<dbReference type="STRING" id="675120.N1PPU8"/>
<dbReference type="eggNOG" id="ENOG502S4MX">
    <property type="taxonomic scope" value="Eukaryota"/>
</dbReference>
<dbReference type="PANTHER" id="PTHR31646:SF1">
    <property type="entry name" value="ALPHA-1,2-MANNOSYLTRANSFERASE MNN2"/>
    <property type="match status" value="1"/>
</dbReference>
<sequence length="508" mass="58515">MWRKQQELLEKQQKEAIAKSTKDGGKADQVPEVKAIETISTETSTSSTSTTSTASTSARPAAPTTPSTQKDGRVRQDAHKLPDADAFRPHFDAVMEAPRVTWQEAKDACKFDDITKVNFQFADGEGGFMLNTSWTLRPRPQQDHDEQRLKWHQHVKTGMLPWKNHSHKFEGRGIVIVGGSGRSVKRISVMMRQLARLNSKLPIEIHYWGREMDEDKKKRLTNLWPLLYFNDLSSPDNVYSTLYDDRPGRGIHYNLKTAALINTRFAEPLLLDSDNVPIIAPDSLWESEEYKEYGTVFWPDIARTRPDNPVWSITNTLCRTDEFEQESGQLLVNKKKFFYHLQLAAWINAPHLDANSGYQESYYYNFLLGDKDSFRFAWHALKTIYGRPNKAITSVGTNSKESETMSFFCGHSFLQYHPDGRPQFMHGGLLKTMQAPVMKWQRDNHGGIFQAYKKFDFDTDHTKTHRVYIGGDEMKYFADKEKYKMGPTFCTQYVDQEARPLEELAPRV</sequence>
<evidence type="ECO:0000313" key="12">
    <source>
        <dbReference type="Proteomes" id="UP000016933"/>
    </source>
</evidence>
<proteinExistence type="inferred from homology"/>
<keyword evidence="9" id="KW-0472">Membrane</keyword>
<evidence type="ECO:0000256" key="7">
    <source>
        <dbReference type="ARBA" id="ARBA00022989"/>
    </source>
</evidence>
<protein>
    <submittedName>
        <fullName evidence="11">Glycosyltransferase family 71 protein</fullName>
    </submittedName>
</protein>
<dbReference type="OMA" id="PIEIHYW"/>
<dbReference type="OrthoDB" id="430354at2759"/>
<evidence type="ECO:0000256" key="10">
    <source>
        <dbReference type="SAM" id="MobiDB-lite"/>
    </source>
</evidence>
<comment type="pathway">
    <text evidence="2">Protein modification; protein glycosylation.</text>
</comment>
<dbReference type="GO" id="GO:0046354">
    <property type="term" value="P:mannan biosynthetic process"/>
    <property type="evidence" value="ECO:0007669"/>
    <property type="project" value="TreeGrafter"/>
</dbReference>
<comment type="subcellular location">
    <subcellularLocation>
        <location evidence="1">Golgi apparatus membrane</location>
        <topology evidence="1">Single-pass type II membrane protein</topology>
    </subcellularLocation>
</comment>
<evidence type="ECO:0000256" key="1">
    <source>
        <dbReference type="ARBA" id="ARBA00004323"/>
    </source>
</evidence>
<evidence type="ECO:0000256" key="2">
    <source>
        <dbReference type="ARBA" id="ARBA00004922"/>
    </source>
</evidence>
<dbReference type="GO" id="GO:0000026">
    <property type="term" value="F:alpha-1,2-mannosyltransferase activity"/>
    <property type="evidence" value="ECO:0007669"/>
    <property type="project" value="TreeGrafter"/>
</dbReference>
<feature type="region of interest" description="Disordered" evidence="10">
    <location>
        <begin position="1"/>
        <end position="84"/>
    </location>
</feature>
<keyword evidence="7" id="KW-1133">Transmembrane helix</keyword>
<name>N1PPU8_DOTSN</name>
<evidence type="ECO:0000256" key="5">
    <source>
        <dbReference type="ARBA" id="ARBA00022692"/>
    </source>
</evidence>
<keyword evidence="6" id="KW-0735">Signal-anchor</keyword>
<feature type="compositionally biased region" description="Basic and acidic residues" evidence="10">
    <location>
        <begin position="70"/>
        <end position="84"/>
    </location>
</feature>
<keyword evidence="8" id="KW-0333">Golgi apparatus</keyword>
<evidence type="ECO:0000313" key="11">
    <source>
        <dbReference type="EMBL" id="EME45456.1"/>
    </source>
</evidence>
<dbReference type="EMBL" id="KB446538">
    <property type="protein sequence ID" value="EME45456.1"/>
    <property type="molecule type" value="Genomic_DNA"/>
</dbReference>
<accession>N1PPU8</accession>
<keyword evidence="4 11" id="KW-0808">Transferase</keyword>
<feature type="compositionally biased region" description="Basic and acidic residues" evidence="10">
    <location>
        <begin position="1"/>
        <end position="35"/>
    </location>
</feature>
<comment type="similarity">
    <text evidence="3">Belongs to the MNN1/MNT family.</text>
</comment>
<organism evidence="11 12">
    <name type="scientific">Dothistroma septosporum (strain NZE10 / CBS 128990)</name>
    <name type="common">Red band needle blight fungus</name>
    <name type="synonym">Mycosphaerella pini</name>
    <dbReference type="NCBI Taxonomy" id="675120"/>
    <lineage>
        <taxon>Eukaryota</taxon>
        <taxon>Fungi</taxon>
        <taxon>Dikarya</taxon>
        <taxon>Ascomycota</taxon>
        <taxon>Pezizomycotina</taxon>
        <taxon>Dothideomycetes</taxon>
        <taxon>Dothideomycetidae</taxon>
        <taxon>Mycosphaerellales</taxon>
        <taxon>Mycosphaerellaceae</taxon>
        <taxon>Dothistroma</taxon>
    </lineage>
</organism>
<dbReference type="HOGENOM" id="CLU_040188_0_0_1"/>
<dbReference type="InterPro" id="IPR022751">
    <property type="entry name" value="Alpha_mannosyltransferase"/>
</dbReference>
<keyword evidence="12" id="KW-1185">Reference proteome</keyword>
<evidence type="ECO:0000256" key="4">
    <source>
        <dbReference type="ARBA" id="ARBA00022679"/>
    </source>
</evidence>
<evidence type="ECO:0000256" key="9">
    <source>
        <dbReference type="ARBA" id="ARBA00023136"/>
    </source>
</evidence>
<dbReference type="AlphaFoldDB" id="N1PPU8"/>
<gene>
    <name evidence="11" type="ORF">DOTSEDRAFT_61977</name>
</gene>
<feature type="compositionally biased region" description="Low complexity" evidence="10">
    <location>
        <begin position="36"/>
        <end position="68"/>
    </location>
</feature>
<dbReference type="GO" id="GO:0000139">
    <property type="term" value="C:Golgi membrane"/>
    <property type="evidence" value="ECO:0007669"/>
    <property type="project" value="UniProtKB-SubCell"/>
</dbReference>
<evidence type="ECO:0000256" key="8">
    <source>
        <dbReference type="ARBA" id="ARBA00023034"/>
    </source>
</evidence>
<evidence type="ECO:0000256" key="6">
    <source>
        <dbReference type="ARBA" id="ARBA00022968"/>
    </source>
</evidence>